<dbReference type="InterPro" id="IPR010310">
    <property type="entry name" value="T7SS_ESAT-6-like"/>
</dbReference>
<accession>A0A4R5PG14</accession>
<dbReference type="Pfam" id="PF06013">
    <property type="entry name" value="WXG100"/>
    <property type="match status" value="1"/>
</dbReference>
<dbReference type="Gene3D" id="1.10.287.1060">
    <property type="entry name" value="ESAT-6-like"/>
    <property type="match status" value="1"/>
</dbReference>
<name>A0A4R5PG14_9MYCO</name>
<sequence length="148" mass="15989">MDKRDLTRSDVGKRGGMLHDATATFSYAFSPVHLTGYGHTQDHFGEVAMTGAFSAQTSEMLSASDLAADASTDLKNELERITHAWEDLSSTWEGRAASAYRPEWDTWTEGATKVIEALNGVAKLLAQHAYQFTDVDTGSSSNISSVGP</sequence>
<dbReference type="InterPro" id="IPR036689">
    <property type="entry name" value="ESAT-6-like_sf"/>
</dbReference>
<dbReference type="Proteomes" id="UP000295627">
    <property type="component" value="Unassembled WGS sequence"/>
</dbReference>
<gene>
    <name evidence="1" type="ORF">EJ571_01490</name>
</gene>
<comment type="caution">
    <text evidence="1">The sequence shown here is derived from an EMBL/GenBank/DDBJ whole genome shotgun (WGS) entry which is preliminary data.</text>
</comment>
<evidence type="ECO:0000313" key="1">
    <source>
        <dbReference type="EMBL" id="TDH25312.1"/>
    </source>
</evidence>
<dbReference type="SUPFAM" id="SSF140453">
    <property type="entry name" value="EsxAB dimer-like"/>
    <property type="match status" value="1"/>
</dbReference>
<reference evidence="1 2" key="1">
    <citation type="journal article" date="2019" name="Sci. Rep.">
        <title>Extended insight into the Mycobacterium chelonae-abscessus complex through whole genome sequencing of Mycobacterium salmoniphilum outbreak and Mycobacterium salmoniphilum-like strains.</title>
        <authorList>
            <person name="Behra P.R.K."/>
            <person name="Das S."/>
            <person name="Pettersson B.M.F."/>
            <person name="Shirreff L."/>
            <person name="DuCote T."/>
            <person name="Jacobsson K.G."/>
            <person name="Ennis D.G."/>
            <person name="Kirsebom L.A."/>
        </authorList>
    </citation>
    <scope>NUCLEOTIDE SEQUENCE [LARGE SCALE GENOMIC DNA]</scope>
    <source>
        <strain evidence="1 2">DSM 45524</strain>
    </source>
</reference>
<dbReference type="NCBIfam" id="TIGR03930">
    <property type="entry name" value="WXG100_ESAT6"/>
    <property type="match status" value="1"/>
</dbReference>
<dbReference type="AlphaFoldDB" id="A0A4R5PG14"/>
<evidence type="ECO:0000313" key="2">
    <source>
        <dbReference type="Proteomes" id="UP000295627"/>
    </source>
</evidence>
<organism evidence="1 2">
    <name type="scientific">Mycobacteroides franklinii</name>
    <dbReference type="NCBI Taxonomy" id="948102"/>
    <lineage>
        <taxon>Bacteria</taxon>
        <taxon>Bacillati</taxon>
        <taxon>Actinomycetota</taxon>
        <taxon>Actinomycetes</taxon>
        <taxon>Mycobacteriales</taxon>
        <taxon>Mycobacteriaceae</taxon>
        <taxon>Mycobacteroides</taxon>
    </lineage>
</organism>
<dbReference type="EMBL" id="RXLR01000006">
    <property type="protein sequence ID" value="TDH25312.1"/>
    <property type="molecule type" value="Genomic_DNA"/>
</dbReference>
<proteinExistence type="predicted"/>
<protein>
    <submittedName>
        <fullName evidence="1">WXG100 family type VII secretion target</fullName>
    </submittedName>
</protein>